<organism evidence="1 2">
    <name type="scientific">Ooceraea biroi</name>
    <name type="common">Clonal raider ant</name>
    <name type="synonym">Cerapachys biroi</name>
    <dbReference type="NCBI Taxonomy" id="2015173"/>
    <lineage>
        <taxon>Eukaryota</taxon>
        <taxon>Metazoa</taxon>
        <taxon>Ecdysozoa</taxon>
        <taxon>Arthropoda</taxon>
        <taxon>Hexapoda</taxon>
        <taxon>Insecta</taxon>
        <taxon>Pterygota</taxon>
        <taxon>Neoptera</taxon>
        <taxon>Endopterygota</taxon>
        <taxon>Hymenoptera</taxon>
        <taxon>Apocrita</taxon>
        <taxon>Aculeata</taxon>
        <taxon>Formicoidea</taxon>
        <taxon>Formicidae</taxon>
        <taxon>Dorylinae</taxon>
        <taxon>Ooceraea</taxon>
    </lineage>
</organism>
<dbReference type="EMBL" id="KK107195">
    <property type="protein sequence ID" value="EZA55652.1"/>
    <property type="molecule type" value="Genomic_DNA"/>
</dbReference>
<evidence type="ECO:0000313" key="1">
    <source>
        <dbReference type="EMBL" id="EZA55652.1"/>
    </source>
</evidence>
<dbReference type="STRING" id="2015173.A0A026WHY2"/>
<dbReference type="OMA" id="CEEWIEI"/>
<dbReference type="InterPro" id="IPR036397">
    <property type="entry name" value="RNaseH_sf"/>
</dbReference>
<dbReference type="Proteomes" id="UP000053097">
    <property type="component" value="Unassembled WGS sequence"/>
</dbReference>
<reference evidence="1 2" key="1">
    <citation type="journal article" date="2014" name="Curr. Biol.">
        <title>The genome of the clonal raider ant Cerapachys biroi.</title>
        <authorList>
            <person name="Oxley P.R."/>
            <person name="Ji L."/>
            <person name="Fetter-Pruneda I."/>
            <person name="McKenzie S.K."/>
            <person name="Li C."/>
            <person name="Hu H."/>
            <person name="Zhang G."/>
            <person name="Kronauer D.J."/>
        </authorList>
    </citation>
    <scope>NUCLEOTIDE SEQUENCE [LARGE SCALE GENOMIC DNA]</scope>
</reference>
<protein>
    <submittedName>
        <fullName evidence="1">Uncharacterized protein</fullName>
    </submittedName>
</protein>
<sequence>MNTCFHLLHWSIHCPRPLVTGPIADELIRATDDTIKPAGRFKQHDILQSFIENPHMSLSRTAQVHDIAPRSIHRIIRKNKLHPYKLQYVQEVQDGDNELCLRFCARIMELIDASPNFLYQLVVTDEATFTLTEEVNNQNVHFWSDKNANWVQETHTQYPQKVNVWCGMIDIYLIGPLFLEGNLNAQMYEGLLVDQIIPAIQNIFPNNFDHIWFQHDGAPPHFGAGSCRLLNEVFSRRRRNQNEGGEDWPPRSPDLSPLDCYFCGYLKSKVYETKPQNSLKISV</sequence>
<dbReference type="OrthoDB" id="9986793at2759"/>
<dbReference type="GO" id="GO:0003676">
    <property type="term" value="F:nucleic acid binding"/>
    <property type="evidence" value="ECO:0007669"/>
    <property type="project" value="InterPro"/>
</dbReference>
<gene>
    <name evidence="1" type="ORF">X777_04294</name>
</gene>
<evidence type="ECO:0000313" key="2">
    <source>
        <dbReference type="Proteomes" id="UP000053097"/>
    </source>
</evidence>
<dbReference type="PANTHER" id="PTHR47326">
    <property type="entry name" value="TRANSPOSABLE ELEMENT TC3 TRANSPOSASE-LIKE PROTEIN"/>
    <property type="match status" value="1"/>
</dbReference>
<dbReference type="Gene3D" id="3.30.420.10">
    <property type="entry name" value="Ribonuclease H-like superfamily/Ribonuclease H"/>
    <property type="match status" value="1"/>
</dbReference>
<dbReference type="AlphaFoldDB" id="A0A026WHY2"/>
<accession>A0A026WHY2</accession>
<dbReference type="PANTHER" id="PTHR47326:SF1">
    <property type="entry name" value="HTH PSQ-TYPE DOMAIN-CONTAINING PROTEIN"/>
    <property type="match status" value="1"/>
</dbReference>
<proteinExistence type="predicted"/>
<keyword evidence="2" id="KW-1185">Reference proteome</keyword>
<name>A0A026WHY2_OOCBI</name>